<feature type="compositionally biased region" description="Basic and acidic residues" evidence="13">
    <location>
        <begin position="1146"/>
        <end position="1155"/>
    </location>
</feature>
<evidence type="ECO:0000256" key="1">
    <source>
        <dbReference type="ARBA" id="ARBA00004141"/>
    </source>
</evidence>
<feature type="compositionally biased region" description="Basic and acidic residues" evidence="13">
    <location>
        <begin position="1087"/>
        <end position="1103"/>
    </location>
</feature>
<proteinExistence type="predicted"/>
<dbReference type="Pfam" id="PF00520">
    <property type="entry name" value="Ion_trans"/>
    <property type="match status" value="2"/>
</dbReference>
<dbReference type="InterPro" id="IPR027359">
    <property type="entry name" value="Volt_channel_dom_sf"/>
</dbReference>
<evidence type="ECO:0000256" key="10">
    <source>
        <dbReference type="ARBA" id="ARBA00023136"/>
    </source>
</evidence>
<dbReference type="PANTHER" id="PTHR45628:SF7">
    <property type="entry name" value="VOLTAGE-DEPENDENT CALCIUM CHANNEL TYPE A SUBUNIT ALPHA-1"/>
    <property type="match status" value="1"/>
</dbReference>
<sequence>MNSTHQDILTIGVLGVTIAFDIEILIRIAMHFPDWRAFFAKGQNWLDLMLALGSSLMRFYPVISKIRRMKPLLLSVFGDMYGLANMTLFLLLVNFLAALAALQLLQGDLTADDNMTFRQIYTSFLAVYQISSSDNWMAVLYNSADTESGLGQTAIICFFSAWFFFAIFIVIDGNFNIAEESKRVRQTDDYSATHQPQRVKATWKALVQDYGLPGMERMSSKRKVDGKRSGSEHVTSKSLSVLQQLFIGATSKELLASFGHNVAAAEEMNDALHDRRAQTADLCQSVGRPADGEWIFGRPTSATAHTILLTVIGGSVVESITTPIFRRNFYNLYRHNRGSWFNLSEAVSGLMLAIELIINIIAGGFLFTPNAYVCSIWNVLDFAIMACIVVNVTTRLIFIRGLSRFTRAFKVLRALRLITLVEKMQATFESLVLSGASRIFDAAMLAIVYMIPYAVWGLNIFAGLMNECNDSNSTGISDCIYGYENDVVGGHDNLAFTFLVPLFEAHMTLTLMDLNEDALRLVIANLDKKSSARLAQTCCSMSEEALNGLWATVEWSDVLCMARSLVVVEEVANASSWGQTGQGGWGVPGNVTPTNTDRVDPVELSAYLRITFYTLRVRHLFDDLQGRDHGQLSRRLIRTSHGARPLFADLVSFNGDLNSEVFQLNVFGKGIKRLALRVDTPGHSITRGAFLTHFSRSYPALNNVTLTATSSPDNLSFFLDVVVPFIHEQHSLKSLTLPAHVLCHEFLETLGRKTTSLTSLHASFFQNEIDPSSTSSFDSFPWPAEFTAPISVSSGITSLSVASSCDALARFLQTQPEIPSSLTDLSFRYIHDADSRRASIRHLSGVISTECTSLHSLVLNLHANTAQILPYHSHNHPALTWDLLQPISSARSLTRLTIYDTYTMELDDQEVLSIAHALPNIEILYLNPNPSSIGGSRPSLQSVEHCVAHLPHLLELGLCLRIDNDIRIKPVIADDWFARRQRCSLKIVHLGFTQFPSQDIFTVTRQSCRFLTKCLPMFTQIRVGLLEDDTWPIPAPVWNPISLNHHNWVEIWAPLILDLRMSFEEGTAYGAQRVEAVSEIMVDAGSDDGKMGRVRGDNDHEGLEGQDDSTGDDHSVIDKGFTPPATPADVLLVTEGSTSALAGHLNRNEVLRDESPESESITEISSDGAMPYTKGASVSEALWAVVTGKLETAFAGDKAFQEACAHISVLPRNILDQASDDIVSKVMSQLRWALQFAQDITPAPEIYQDSVRFTAQEKGKQRAEVSGPSTSQTPGLGNATSGGSSVLAPFPLFPGWDSFDSEDEGSNSDVGGDRYRPIDVDGEAGGSRVDALDEAKDEDDMDIDDEEATKTKVDLVESESHERISAIMAGVDVNPEPLKAPKEGRKNRTNMEATGENRTANMKKDNVVSDDPPIRNKRKAQAGPSNTSQSSTNKKAKGPVTPKKKK</sequence>
<evidence type="ECO:0000313" key="16">
    <source>
        <dbReference type="EMBL" id="EIM79195.1"/>
    </source>
</evidence>
<feature type="transmembrane region" description="Helical" evidence="14">
    <location>
        <begin position="81"/>
        <end position="105"/>
    </location>
</feature>
<gene>
    <name evidence="16" type="ORF">STEHIDRAFT_163956</name>
</gene>
<evidence type="ECO:0000256" key="9">
    <source>
        <dbReference type="ARBA" id="ARBA00023065"/>
    </source>
</evidence>
<keyword evidence="12" id="KW-0407">Ion channel</keyword>
<feature type="domain" description="Ion transport" evidence="15">
    <location>
        <begin position="56"/>
        <end position="171"/>
    </location>
</feature>
<evidence type="ECO:0000256" key="6">
    <source>
        <dbReference type="ARBA" id="ARBA00022837"/>
    </source>
</evidence>
<dbReference type="Proteomes" id="UP000053927">
    <property type="component" value="Unassembled WGS sequence"/>
</dbReference>
<dbReference type="OrthoDB" id="416585at2759"/>
<evidence type="ECO:0000256" key="5">
    <source>
        <dbReference type="ARBA" id="ARBA00022692"/>
    </source>
</evidence>
<evidence type="ECO:0000256" key="14">
    <source>
        <dbReference type="SAM" id="Phobius"/>
    </source>
</evidence>
<dbReference type="Gene3D" id="1.20.120.350">
    <property type="entry name" value="Voltage-gated potassium channels. Chain C"/>
    <property type="match status" value="1"/>
</dbReference>
<feature type="compositionally biased region" description="Polar residues" evidence="13">
    <location>
        <begin position="1267"/>
        <end position="1283"/>
    </location>
</feature>
<dbReference type="GO" id="GO:0005891">
    <property type="term" value="C:voltage-gated calcium channel complex"/>
    <property type="evidence" value="ECO:0007669"/>
    <property type="project" value="TreeGrafter"/>
</dbReference>
<dbReference type="KEGG" id="shs:STEHIDRAFT_163956"/>
<dbReference type="SUPFAM" id="SSF52047">
    <property type="entry name" value="RNI-like"/>
    <property type="match status" value="1"/>
</dbReference>
<feature type="compositionally biased region" description="Basic residues" evidence="13">
    <location>
        <begin position="1434"/>
        <end position="1446"/>
    </location>
</feature>
<feature type="compositionally biased region" description="Polar residues" evidence="13">
    <location>
        <begin position="1390"/>
        <end position="1400"/>
    </location>
</feature>
<evidence type="ECO:0000313" key="17">
    <source>
        <dbReference type="Proteomes" id="UP000053927"/>
    </source>
</evidence>
<dbReference type="InterPro" id="IPR032675">
    <property type="entry name" value="LRR_dom_sf"/>
</dbReference>
<evidence type="ECO:0000259" key="15">
    <source>
        <dbReference type="Pfam" id="PF00520"/>
    </source>
</evidence>
<feature type="transmembrane region" description="Helical" evidence="14">
    <location>
        <begin position="442"/>
        <end position="465"/>
    </location>
</feature>
<reference evidence="17" key="1">
    <citation type="journal article" date="2012" name="Science">
        <title>The Paleozoic origin of enzymatic lignin decomposition reconstructed from 31 fungal genomes.</title>
        <authorList>
            <person name="Floudas D."/>
            <person name="Binder M."/>
            <person name="Riley R."/>
            <person name="Barry K."/>
            <person name="Blanchette R.A."/>
            <person name="Henrissat B."/>
            <person name="Martinez A.T."/>
            <person name="Otillar R."/>
            <person name="Spatafora J.W."/>
            <person name="Yadav J.S."/>
            <person name="Aerts A."/>
            <person name="Benoit I."/>
            <person name="Boyd A."/>
            <person name="Carlson A."/>
            <person name="Copeland A."/>
            <person name="Coutinho P.M."/>
            <person name="de Vries R.P."/>
            <person name="Ferreira P."/>
            <person name="Findley K."/>
            <person name="Foster B."/>
            <person name="Gaskell J."/>
            <person name="Glotzer D."/>
            <person name="Gorecki P."/>
            <person name="Heitman J."/>
            <person name="Hesse C."/>
            <person name="Hori C."/>
            <person name="Igarashi K."/>
            <person name="Jurgens J.A."/>
            <person name="Kallen N."/>
            <person name="Kersten P."/>
            <person name="Kohler A."/>
            <person name="Kuees U."/>
            <person name="Kumar T.K.A."/>
            <person name="Kuo A."/>
            <person name="LaButti K."/>
            <person name="Larrondo L.F."/>
            <person name="Lindquist E."/>
            <person name="Ling A."/>
            <person name="Lombard V."/>
            <person name="Lucas S."/>
            <person name="Lundell T."/>
            <person name="Martin R."/>
            <person name="McLaughlin D.J."/>
            <person name="Morgenstern I."/>
            <person name="Morin E."/>
            <person name="Murat C."/>
            <person name="Nagy L.G."/>
            <person name="Nolan M."/>
            <person name="Ohm R.A."/>
            <person name="Patyshakuliyeva A."/>
            <person name="Rokas A."/>
            <person name="Ruiz-Duenas F.J."/>
            <person name="Sabat G."/>
            <person name="Salamov A."/>
            <person name="Samejima M."/>
            <person name="Schmutz J."/>
            <person name="Slot J.C."/>
            <person name="St John F."/>
            <person name="Stenlid J."/>
            <person name="Sun H."/>
            <person name="Sun S."/>
            <person name="Syed K."/>
            <person name="Tsang A."/>
            <person name="Wiebenga A."/>
            <person name="Young D."/>
            <person name="Pisabarro A."/>
            <person name="Eastwood D.C."/>
            <person name="Martin F."/>
            <person name="Cullen D."/>
            <person name="Grigoriev I.V."/>
            <person name="Hibbett D.S."/>
        </authorList>
    </citation>
    <scope>NUCLEOTIDE SEQUENCE [LARGE SCALE GENOMIC DNA]</scope>
    <source>
        <strain evidence="17">FP-91666</strain>
    </source>
</reference>
<keyword evidence="7" id="KW-0851">Voltage-gated channel</keyword>
<feature type="transmembrane region" description="Helical" evidence="14">
    <location>
        <begin position="346"/>
        <end position="367"/>
    </location>
</feature>
<feature type="region of interest" description="Disordered" evidence="13">
    <location>
        <begin position="1257"/>
        <end position="1283"/>
    </location>
</feature>
<dbReference type="GeneID" id="18802478"/>
<dbReference type="EMBL" id="JH687408">
    <property type="protein sequence ID" value="EIM79195.1"/>
    <property type="molecule type" value="Genomic_DNA"/>
</dbReference>
<keyword evidence="5 14" id="KW-0812">Transmembrane</keyword>
<evidence type="ECO:0000256" key="11">
    <source>
        <dbReference type="ARBA" id="ARBA00023180"/>
    </source>
</evidence>
<feature type="transmembrane region" description="Helical" evidence="14">
    <location>
        <begin position="379"/>
        <end position="398"/>
    </location>
</feature>
<keyword evidence="10 14" id="KW-0472">Membrane</keyword>
<evidence type="ECO:0000256" key="2">
    <source>
        <dbReference type="ARBA" id="ARBA00022448"/>
    </source>
</evidence>
<protein>
    <recommendedName>
        <fullName evidence="15">Ion transport domain-containing protein</fullName>
    </recommendedName>
</protein>
<keyword evidence="4" id="KW-0107">Calcium channel</keyword>
<organism evidence="16 17">
    <name type="scientific">Stereum hirsutum (strain FP-91666)</name>
    <name type="common">White-rot fungus</name>
    <dbReference type="NCBI Taxonomy" id="721885"/>
    <lineage>
        <taxon>Eukaryota</taxon>
        <taxon>Fungi</taxon>
        <taxon>Dikarya</taxon>
        <taxon>Basidiomycota</taxon>
        <taxon>Agaricomycotina</taxon>
        <taxon>Agaricomycetes</taxon>
        <taxon>Russulales</taxon>
        <taxon>Stereaceae</taxon>
        <taxon>Stereum</taxon>
    </lineage>
</organism>
<evidence type="ECO:0000256" key="12">
    <source>
        <dbReference type="ARBA" id="ARBA00023303"/>
    </source>
</evidence>
<feature type="compositionally biased region" description="Polar residues" evidence="13">
    <location>
        <begin position="1423"/>
        <end position="1433"/>
    </location>
</feature>
<feature type="transmembrane region" description="Helical" evidence="14">
    <location>
        <begin position="153"/>
        <end position="175"/>
    </location>
</feature>
<dbReference type="RefSeq" id="XP_007311747.1">
    <property type="nucleotide sequence ID" value="XM_007311685.1"/>
</dbReference>
<feature type="transmembrane region" description="Helical" evidence="14">
    <location>
        <begin position="42"/>
        <end position="60"/>
    </location>
</feature>
<dbReference type="PANTHER" id="PTHR45628">
    <property type="entry name" value="VOLTAGE-DEPENDENT CALCIUM CHANNEL TYPE A SUBUNIT ALPHA-1"/>
    <property type="match status" value="1"/>
</dbReference>
<dbReference type="Gene3D" id="3.80.10.10">
    <property type="entry name" value="Ribonuclease Inhibitor"/>
    <property type="match status" value="1"/>
</dbReference>
<accession>R7RWL2</accession>
<name>R7RWL2_STEHR</name>
<evidence type="ECO:0000256" key="13">
    <source>
        <dbReference type="SAM" id="MobiDB-lite"/>
    </source>
</evidence>
<feature type="domain" description="Ion transport" evidence="15">
    <location>
        <begin position="316"/>
        <end position="472"/>
    </location>
</feature>
<evidence type="ECO:0000256" key="7">
    <source>
        <dbReference type="ARBA" id="ARBA00022882"/>
    </source>
</evidence>
<feature type="region of interest" description="Disordered" evidence="13">
    <location>
        <begin position="1085"/>
        <end position="1123"/>
    </location>
</feature>
<keyword evidence="17" id="KW-1185">Reference proteome</keyword>
<feature type="region of interest" description="Disordered" evidence="13">
    <location>
        <begin position="1296"/>
        <end position="1351"/>
    </location>
</feature>
<dbReference type="GO" id="GO:0098703">
    <property type="term" value="P:calcium ion import across plasma membrane"/>
    <property type="evidence" value="ECO:0007669"/>
    <property type="project" value="TreeGrafter"/>
</dbReference>
<feature type="region of interest" description="Disordered" evidence="13">
    <location>
        <begin position="1366"/>
        <end position="1446"/>
    </location>
</feature>
<comment type="subcellular location">
    <subcellularLocation>
        <location evidence="1">Membrane</location>
        <topology evidence="1">Multi-pass membrane protein</topology>
    </subcellularLocation>
</comment>
<dbReference type="Gene3D" id="1.10.287.70">
    <property type="match status" value="1"/>
</dbReference>
<evidence type="ECO:0000256" key="8">
    <source>
        <dbReference type="ARBA" id="ARBA00022989"/>
    </source>
</evidence>
<feature type="region of interest" description="Disordered" evidence="13">
    <location>
        <begin position="1144"/>
        <end position="1167"/>
    </location>
</feature>
<dbReference type="eggNOG" id="KOG2301">
    <property type="taxonomic scope" value="Eukaryota"/>
</dbReference>
<evidence type="ECO:0000256" key="3">
    <source>
        <dbReference type="ARBA" id="ARBA00022568"/>
    </source>
</evidence>
<evidence type="ECO:0000256" key="4">
    <source>
        <dbReference type="ARBA" id="ARBA00022673"/>
    </source>
</evidence>
<dbReference type="InterPro" id="IPR050599">
    <property type="entry name" value="VDCC_alpha-1_subunit"/>
</dbReference>
<dbReference type="GO" id="GO:0008331">
    <property type="term" value="F:high voltage-gated calcium channel activity"/>
    <property type="evidence" value="ECO:0007669"/>
    <property type="project" value="TreeGrafter"/>
</dbReference>
<dbReference type="InterPro" id="IPR005821">
    <property type="entry name" value="Ion_trans_dom"/>
</dbReference>
<feature type="transmembrane region" description="Helical" evidence="14">
    <location>
        <begin position="7"/>
        <end position="30"/>
    </location>
</feature>
<feature type="compositionally biased region" description="Acidic residues" evidence="13">
    <location>
        <begin position="1335"/>
        <end position="1347"/>
    </location>
</feature>
<keyword evidence="6" id="KW-0106">Calcium</keyword>
<keyword evidence="9" id="KW-0406">Ion transport</keyword>
<dbReference type="SUPFAM" id="SSF81324">
    <property type="entry name" value="Voltage-gated potassium channels"/>
    <property type="match status" value="1"/>
</dbReference>
<keyword evidence="2" id="KW-0813">Transport</keyword>
<keyword evidence="11" id="KW-0325">Glycoprotein</keyword>
<keyword evidence="8 14" id="KW-1133">Transmembrane helix</keyword>
<keyword evidence="3" id="KW-0109">Calcium transport</keyword>